<keyword evidence="2" id="KW-0614">Plasmid</keyword>
<organism evidence="2 3">
    <name type="scientific">Acaryochloris marina (strain MBIC 11017)</name>
    <dbReference type="NCBI Taxonomy" id="329726"/>
    <lineage>
        <taxon>Bacteria</taxon>
        <taxon>Bacillati</taxon>
        <taxon>Cyanobacteriota</taxon>
        <taxon>Cyanophyceae</taxon>
        <taxon>Acaryochloridales</taxon>
        <taxon>Acaryochloridaceae</taxon>
        <taxon>Acaryochloris</taxon>
    </lineage>
</organism>
<keyword evidence="1" id="KW-0812">Transmembrane</keyword>
<keyword evidence="1" id="KW-0472">Membrane</keyword>
<dbReference type="HOGENOM" id="CLU_2519979_0_0_3"/>
<name>A8ZLE8_ACAM1</name>
<evidence type="ECO:0000256" key="1">
    <source>
        <dbReference type="SAM" id="Phobius"/>
    </source>
</evidence>
<protein>
    <submittedName>
        <fullName evidence="2">Uncharacterized protein</fullName>
    </submittedName>
</protein>
<evidence type="ECO:0000313" key="2">
    <source>
        <dbReference type="EMBL" id="ABW31975.1"/>
    </source>
</evidence>
<proteinExistence type="predicted"/>
<reference evidence="2 3" key="1">
    <citation type="journal article" date="2008" name="Proc. Natl. Acad. Sci. U.S.A.">
        <title>Niche adaptation and genome expansion in the chlorophyll d-producing cyanobacterium Acaryochloris marina.</title>
        <authorList>
            <person name="Swingley W.D."/>
            <person name="Chen M."/>
            <person name="Cheung P.C."/>
            <person name="Conrad A.L."/>
            <person name="Dejesa L.C."/>
            <person name="Hao J."/>
            <person name="Honchak B.M."/>
            <person name="Karbach L.E."/>
            <person name="Kurdoglu A."/>
            <person name="Lahiri S."/>
            <person name="Mastrian S.D."/>
            <person name="Miyashita H."/>
            <person name="Page L."/>
            <person name="Ramakrishna P."/>
            <person name="Satoh S."/>
            <person name="Sattley W.M."/>
            <person name="Shimada Y."/>
            <person name="Taylor H.L."/>
            <person name="Tomo T."/>
            <person name="Tsuchiya T."/>
            <person name="Wang Z.T."/>
            <person name="Raymond J."/>
            <person name="Mimuro M."/>
            <person name="Blankenship R.E."/>
            <person name="Touchman J.W."/>
        </authorList>
    </citation>
    <scope>NUCLEOTIDE SEQUENCE [LARGE SCALE GENOMIC DNA]</scope>
    <source>
        <strain evidence="3">MBIC 11017</strain>
        <plasmid evidence="3">Plasmid pREB2</plasmid>
    </source>
</reference>
<dbReference type="EMBL" id="CP000839">
    <property type="protein sequence ID" value="ABW31975.1"/>
    <property type="molecule type" value="Genomic_DNA"/>
</dbReference>
<evidence type="ECO:0000313" key="3">
    <source>
        <dbReference type="Proteomes" id="UP000000268"/>
    </source>
</evidence>
<dbReference type="Proteomes" id="UP000000268">
    <property type="component" value="Plasmid pREB2"/>
</dbReference>
<keyword evidence="3" id="KW-1185">Reference proteome</keyword>
<geneLocation type="plasmid" evidence="2 3">
    <name>pREB2</name>
</geneLocation>
<feature type="transmembrane region" description="Helical" evidence="1">
    <location>
        <begin position="44"/>
        <end position="66"/>
    </location>
</feature>
<keyword evidence="1" id="KW-1133">Transmembrane helix</keyword>
<gene>
    <name evidence="2" type="ordered locus">AM1_B0256</name>
</gene>
<sequence length="84" mass="9518">MLADNDAAIQQRYAHWKMIEKEQDQAERAQRIKRVNSDIRKEGYLFRAAHIALGLAIGVWATLYGVSLNKPSDTPAPVVQINQK</sequence>
<dbReference type="KEGG" id="amr:AM1_B0256"/>
<dbReference type="AlphaFoldDB" id="A8ZLE8"/>
<accession>A8ZLE8</accession>